<dbReference type="Proteomes" id="UP000821837">
    <property type="component" value="Unassembled WGS sequence"/>
</dbReference>
<reference evidence="2" key="2">
    <citation type="submission" date="2021-09" db="EMBL/GenBank/DDBJ databases">
        <authorList>
            <person name="Jia N."/>
            <person name="Wang J."/>
            <person name="Shi W."/>
            <person name="Du L."/>
            <person name="Sun Y."/>
            <person name="Zhan W."/>
            <person name="Jiang J."/>
            <person name="Wang Q."/>
            <person name="Zhang B."/>
            <person name="Ji P."/>
            <person name="Sakyi L.B."/>
            <person name="Cui X."/>
            <person name="Yuan T."/>
            <person name="Jiang B."/>
            <person name="Yang W."/>
            <person name="Lam T.T.-Y."/>
            <person name="Chang Q."/>
            <person name="Ding S."/>
            <person name="Wang X."/>
            <person name="Zhu J."/>
            <person name="Ruan X."/>
            <person name="Zhao L."/>
            <person name="Wei J."/>
            <person name="Que T."/>
            <person name="Du C."/>
            <person name="Cheng J."/>
            <person name="Dai P."/>
            <person name="Han X."/>
            <person name="Huang E."/>
            <person name="Gao Y."/>
            <person name="Liu J."/>
            <person name="Shao H."/>
            <person name="Ye R."/>
            <person name="Li L."/>
            <person name="Wei W."/>
            <person name="Wang X."/>
            <person name="Wang C."/>
            <person name="Huo Q."/>
            <person name="Li W."/>
            <person name="Guo W."/>
            <person name="Chen H."/>
            <person name="Chen S."/>
            <person name="Zhou L."/>
            <person name="Zhou L."/>
            <person name="Ni X."/>
            <person name="Tian J."/>
            <person name="Zhou Y."/>
            <person name="Sheng Y."/>
            <person name="Liu T."/>
            <person name="Pan Y."/>
            <person name="Xia L."/>
            <person name="Li J."/>
            <person name="Zhao F."/>
            <person name="Cao W."/>
        </authorList>
    </citation>
    <scope>NUCLEOTIDE SEQUENCE</scope>
    <source>
        <strain evidence="2">Rsan-2018</strain>
        <tissue evidence="2">Larvae</tissue>
    </source>
</reference>
<dbReference type="EMBL" id="JABSTV010001253">
    <property type="protein sequence ID" value="KAH7943387.1"/>
    <property type="molecule type" value="Genomic_DNA"/>
</dbReference>
<reference evidence="2" key="1">
    <citation type="journal article" date="2020" name="Cell">
        <title>Large-Scale Comparative Analyses of Tick Genomes Elucidate Their Genetic Diversity and Vector Capacities.</title>
        <authorList>
            <consortium name="Tick Genome and Microbiome Consortium (TIGMIC)"/>
            <person name="Jia N."/>
            <person name="Wang J."/>
            <person name="Shi W."/>
            <person name="Du L."/>
            <person name="Sun Y."/>
            <person name="Zhan W."/>
            <person name="Jiang J.F."/>
            <person name="Wang Q."/>
            <person name="Zhang B."/>
            <person name="Ji P."/>
            <person name="Bell-Sakyi L."/>
            <person name="Cui X.M."/>
            <person name="Yuan T.T."/>
            <person name="Jiang B.G."/>
            <person name="Yang W.F."/>
            <person name="Lam T.T."/>
            <person name="Chang Q.C."/>
            <person name="Ding S.J."/>
            <person name="Wang X.J."/>
            <person name="Zhu J.G."/>
            <person name="Ruan X.D."/>
            <person name="Zhao L."/>
            <person name="Wei J.T."/>
            <person name="Ye R.Z."/>
            <person name="Que T.C."/>
            <person name="Du C.H."/>
            <person name="Zhou Y.H."/>
            <person name="Cheng J.X."/>
            <person name="Dai P.F."/>
            <person name="Guo W.B."/>
            <person name="Han X.H."/>
            <person name="Huang E.J."/>
            <person name="Li L.F."/>
            <person name="Wei W."/>
            <person name="Gao Y.C."/>
            <person name="Liu J.Z."/>
            <person name="Shao H.Z."/>
            <person name="Wang X."/>
            <person name="Wang C.C."/>
            <person name="Yang T.C."/>
            <person name="Huo Q.B."/>
            <person name="Li W."/>
            <person name="Chen H.Y."/>
            <person name="Chen S.E."/>
            <person name="Zhou L.G."/>
            <person name="Ni X.B."/>
            <person name="Tian J.H."/>
            <person name="Sheng Y."/>
            <person name="Liu T."/>
            <person name="Pan Y.S."/>
            <person name="Xia L.Y."/>
            <person name="Li J."/>
            <person name="Zhao F."/>
            <person name="Cao W.C."/>
        </authorList>
    </citation>
    <scope>NUCLEOTIDE SEQUENCE</scope>
    <source>
        <strain evidence="2">Rsan-2018</strain>
    </source>
</reference>
<comment type="caution">
    <text evidence="2">The sequence shown here is derived from an EMBL/GenBank/DDBJ whole genome shotgun (WGS) entry which is preliminary data.</text>
</comment>
<name>A0A9D4SRT1_RHISA</name>
<keyword evidence="3" id="KW-1185">Reference proteome</keyword>
<proteinExistence type="predicted"/>
<evidence type="ECO:0000256" key="1">
    <source>
        <dbReference type="SAM" id="Coils"/>
    </source>
</evidence>
<keyword evidence="1" id="KW-0175">Coiled coil</keyword>
<feature type="coiled-coil region" evidence="1">
    <location>
        <begin position="31"/>
        <end position="58"/>
    </location>
</feature>
<accession>A0A9D4SRT1</accession>
<dbReference type="AlphaFoldDB" id="A0A9D4SRT1"/>
<protein>
    <submittedName>
        <fullName evidence="2">Uncharacterized protein</fullName>
    </submittedName>
</protein>
<gene>
    <name evidence="2" type="ORF">HPB52_007790</name>
</gene>
<organism evidence="2 3">
    <name type="scientific">Rhipicephalus sanguineus</name>
    <name type="common">Brown dog tick</name>
    <name type="synonym">Ixodes sanguineus</name>
    <dbReference type="NCBI Taxonomy" id="34632"/>
    <lineage>
        <taxon>Eukaryota</taxon>
        <taxon>Metazoa</taxon>
        <taxon>Ecdysozoa</taxon>
        <taxon>Arthropoda</taxon>
        <taxon>Chelicerata</taxon>
        <taxon>Arachnida</taxon>
        <taxon>Acari</taxon>
        <taxon>Parasitiformes</taxon>
        <taxon>Ixodida</taxon>
        <taxon>Ixodoidea</taxon>
        <taxon>Ixodidae</taxon>
        <taxon>Rhipicephalinae</taxon>
        <taxon>Rhipicephalus</taxon>
        <taxon>Rhipicephalus</taxon>
    </lineage>
</organism>
<evidence type="ECO:0000313" key="3">
    <source>
        <dbReference type="Proteomes" id="UP000821837"/>
    </source>
</evidence>
<dbReference type="VEuPathDB" id="VectorBase:RSAN_052509"/>
<sequence>MEKLKVKRRSRRRQNTVIINEATSALESASVEQLSAILQRLEVNNADLRKINEEMETCLPEDAFEEEYEENIQYDDRANQAIGLLKAKIADCCASKVVFNSQRHPKTSSIQSFFRKIMS</sequence>
<evidence type="ECO:0000313" key="2">
    <source>
        <dbReference type="EMBL" id="KAH7943387.1"/>
    </source>
</evidence>